<dbReference type="EMBL" id="MU827836">
    <property type="protein sequence ID" value="KAJ7319455.1"/>
    <property type="molecule type" value="Genomic_DNA"/>
</dbReference>
<dbReference type="Proteomes" id="UP001163046">
    <property type="component" value="Unassembled WGS sequence"/>
</dbReference>
<dbReference type="OrthoDB" id="5983569at2759"/>
<organism evidence="1 2">
    <name type="scientific">Desmophyllum pertusum</name>
    <dbReference type="NCBI Taxonomy" id="174260"/>
    <lineage>
        <taxon>Eukaryota</taxon>
        <taxon>Metazoa</taxon>
        <taxon>Cnidaria</taxon>
        <taxon>Anthozoa</taxon>
        <taxon>Hexacorallia</taxon>
        <taxon>Scleractinia</taxon>
        <taxon>Caryophylliina</taxon>
        <taxon>Caryophylliidae</taxon>
        <taxon>Desmophyllum</taxon>
    </lineage>
</organism>
<accession>A0A9W9Y7M8</accession>
<dbReference type="AlphaFoldDB" id="A0A9W9Y7M8"/>
<name>A0A9W9Y7M8_9CNID</name>
<proteinExistence type="predicted"/>
<sequence length="219" mass="25045">MGVTAGLKLIISCLKRVNPRVVLSDLTYLSHFTLVVFLVETRFRGILEFKSGGFHGSIYDVAIRFGVKNPFIQLSNFNKCARLVQRVAVVKGRNVGNERLMTSVLPVRHRVPMEEPASVKEQHTSCSCPAEWAGLYCHQSACAMLWLRQSLCQWYLPSRWVGYITIQTPLFKEFSYMLFQKSNIRSSTQITINSNPRHSVVFCFTSRMMTKAHQETSYP</sequence>
<gene>
    <name evidence="1" type="ORF">OS493_036221</name>
</gene>
<evidence type="ECO:0000313" key="1">
    <source>
        <dbReference type="EMBL" id="KAJ7319455.1"/>
    </source>
</evidence>
<protein>
    <submittedName>
        <fullName evidence="1">Uncharacterized protein</fullName>
    </submittedName>
</protein>
<comment type="caution">
    <text evidence="1">The sequence shown here is derived from an EMBL/GenBank/DDBJ whole genome shotgun (WGS) entry which is preliminary data.</text>
</comment>
<keyword evidence="2" id="KW-1185">Reference proteome</keyword>
<evidence type="ECO:0000313" key="2">
    <source>
        <dbReference type="Proteomes" id="UP001163046"/>
    </source>
</evidence>
<reference evidence="1" key="1">
    <citation type="submission" date="2023-01" db="EMBL/GenBank/DDBJ databases">
        <title>Genome assembly of the deep-sea coral Lophelia pertusa.</title>
        <authorList>
            <person name="Herrera S."/>
            <person name="Cordes E."/>
        </authorList>
    </citation>
    <scope>NUCLEOTIDE SEQUENCE</scope>
    <source>
        <strain evidence="1">USNM1676648</strain>
        <tissue evidence="1">Polyp</tissue>
    </source>
</reference>